<protein>
    <submittedName>
        <fullName evidence="1">Mannitol-1-phosphate 5-dehydrogenase</fullName>
    </submittedName>
</protein>
<dbReference type="EMBL" id="MU273563">
    <property type="protein sequence ID" value="KAI0031917.1"/>
    <property type="molecule type" value="Genomic_DNA"/>
</dbReference>
<reference evidence="1" key="2">
    <citation type="journal article" date="2022" name="New Phytol.">
        <title>Evolutionary transition to the ectomycorrhizal habit in the genomes of a hyperdiverse lineage of mushroom-forming fungi.</title>
        <authorList>
            <person name="Looney B."/>
            <person name="Miyauchi S."/>
            <person name="Morin E."/>
            <person name="Drula E."/>
            <person name="Courty P.E."/>
            <person name="Kohler A."/>
            <person name="Kuo A."/>
            <person name="LaButti K."/>
            <person name="Pangilinan J."/>
            <person name="Lipzen A."/>
            <person name="Riley R."/>
            <person name="Andreopoulos W."/>
            <person name="He G."/>
            <person name="Johnson J."/>
            <person name="Nolan M."/>
            <person name="Tritt A."/>
            <person name="Barry K.W."/>
            <person name="Grigoriev I.V."/>
            <person name="Nagy L.G."/>
            <person name="Hibbett D."/>
            <person name="Henrissat B."/>
            <person name="Matheny P.B."/>
            <person name="Labbe J."/>
            <person name="Martin F.M."/>
        </authorList>
    </citation>
    <scope>NUCLEOTIDE SEQUENCE</scope>
    <source>
        <strain evidence="1">EC-137</strain>
    </source>
</reference>
<comment type="caution">
    <text evidence="1">The sequence shown here is derived from an EMBL/GenBank/DDBJ whole genome shotgun (WGS) entry which is preliminary data.</text>
</comment>
<evidence type="ECO:0000313" key="2">
    <source>
        <dbReference type="Proteomes" id="UP000814128"/>
    </source>
</evidence>
<keyword evidence="2" id="KW-1185">Reference proteome</keyword>
<proteinExistence type="predicted"/>
<sequence>MPDDVAPPNKPIALHFGAGNIGRGFIGALLADSGYHVIFSDVNQAVVDALNHEHAYRVDVLDQQEFTKTIKDVEAVKSESQDVVRDLAHPNTRIVTTAVGVTILQKIAPTIANGLQERRRVSAPPFNVVACENMVNQTEILKDHVYKHLPEEHHAWADEHVGFANCSVDRIVPGGRLDEEHPLDVGVEAFFEWVVHKPALRAPIDPVVQSMVLTDKLDAYIERKLFTLNCGHAATAYLGHLRGHHTIDRAIADPEVARIVRGGLEESGAALVRRHGFNKEEHAQYIDRIIDRFKNPKLSDRLERVGKQPVRKLGRQDRLLGPTYMAREYELPIDNLARIIAAAFLFDVKDDEESVQLIEKVQKVGVEDAVAEMTGFKTGTDEHRKVVEGYHQLQSKK</sequence>
<organism evidence="1 2">
    <name type="scientific">Vararia minispora EC-137</name>
    <dbReference type="NCBI Taxonomy" id="1314806"/>
    <lineage>
        <taxon>Eukaryota</taxon>
        <taxon>Fungi</taxon>
        <taxon>Dikarya</taxon>
        <taxon>Basidiomycota</taxon>
        <taxon>Agaricomycotina</taxon>
        <taxon>Agaricomycetes</taxon>
        <taxon>Russulales</taxon>
        <taxon>Lachnocladiaceae</taxon>
        <taxon>Vararia</taxon>
    </lineage>
</organism>
<dbReference type="Proteomes" id="UP000814128">
    <property type="component" value="Unassembled WGS sequence"/>
</dbReference>
<reference evidence="1" key="1">
    <citation type="submission" date="2021-02" db="EMBL/GenBank/DDBJ databases">
        <authorList>
            <consortium name="DOE Joint Genome Institute"/>
            <person name="Ahrendt S."/>
            <person name="Looney B.P."/>
            <person name="Miyauchi S."/>
            <person name="Morin E."/>
            <person name="Drula E."/>
            <person name="Courty P.E."/>
            <person name="Chicoki N."/>
            <person name="Fauchery L."/>
            <person name="Kohler A."/>
            <person name="Kuo A."/>
            <person name="Labutti K."/>
            <person name="Pangilinan J."/>
            <person name="Lipzen A."/>
            <person name="Riley R."/>
            <person name="Andreopoulos W."/>
            <person name="He G."/>
            <person name="Johnson J."/>
            <person name="Barry K.W."/>
            <person name="Grigoriev I.V."/>
            <person name="Nagy L."/>
            <person name="Hibbett D."/>
            <person name="Henrissat B."/>
            <person name="Matheny P.B."/>
            <person name="Labbe J."/>
            <person name="Martin F."/>
        </authorList>
    </citation>
    <scope>NUCLEOTIDE SEQUENCE</scope>
    <source>
        <strain evidence="1">EC-137</strain>
    </source>
</reference>
<gene>
    <name evidence="1" type="ORF">K488DRAFT_51054</name>
</gene>
<name>A0ACB8QJS2_9AGAM</name>
<evidence type="ECO:0000313" key="1">
    <source>
        <dbReference type="EMBL" id="KAI0031917.1"/>
    </source>
</evidence>
<accession>A0ACB8QJS2</accession>